<feature type="compositionally biased region" description="Polar residues" evidence="1">
    <location>
        <begin position="1"/>
        <end position="19"/>
    </location>
</feature>
<evidence type="ECO:0000313" key="3">
    <source>
        <dbReference type="EMBL" id="SDM26727.1"/>
    </source>
</evidence>
<dbReference type="RefSeq" id="WP_090011803.1">
    <property type="nucleotide sequence ID" value="NZ_FNET01000019.1"/>
</dbReference>
<dbReference type="EMBL" id="FNET01000019">
    <property type="protein sequence ID" value="SDM26727.1"/>
    <property type="molecule type" value="Genomic_DNA"/>
</dbReference>
<gene>
    <name evidence="3" type="ORF">SAMN04488074_11917</name>
</gene>
<dbReference type="CDD" id="cd11614">
    <property type="entry name" value="SAF_CpaB_FlgA_like"/>
    <property type="match status" value="1"/>
</dbReference>
<dbReference type="AlphaFoldDB" id="A0A1G9RUP9"/>
<evidence type="ECO:0000256" key="1">
    <source>
        <dbReference type="SAM" id="MobiDB-lite"/>
    </source>
</evidence>
<proteinExistence type="predicted"/>
<name>A0A1G9RUP9_9PSEU</name>
<sequence>MSTFVTDSHAVTSQSTSDNGLWMSGKQRNVSRLRGRRRNRPYLVLGLLLPGLCAGAFLWISLATDDQRPVLALAREVTVGHVLVAQDLRRVKVAVDAGVLVVDAGQAAGVVGKTMSVSLPAGALLTPDAMDSSAVPVAGQAIVSLALKSGQFPTEVGSGARVTVVIVSSGTSGPVPRIPSAEGTGTWPGVVTSVATPPHEQVTVVSVQLTEAAASQVAAVPVGQLSLVLVAGGGR</sequence>
<keyword evidence="2" id="KW-1133">Transmembrane helix</keyword>
<keyword evidence="2" id="KW-0812">Transmembrane</keyword>
<dbReference type="Proteomes" id="UP000199682">
    <property type="component" value="Unassembled WGS sequence"/>
</dbReference>
<feature type="region of interest" description="Disordered" evidence="1">
    <location>
        <begin position="1"/>
        <end position="20"/>
    </location>
</feature>
<keyword evidence="2" id="KW-0472">Membrane</keyword>
<reference evidence="4" key="1">
    <citation type="submission" date="2016-10" db="EMBL/GenBank/DDBJ databases">
        <authorList>
            <person name="Varghese N."/>
            <person name="Submissions S."/>
        </authorList>
    </citation>
    <scope>NUCLEOTIDE SEQUENCE [LARGE SCALE GENOMIC DNA]</scope>
    <source>
        <strain evidence="4">DSM 44796</strain>
    </source>
</reference>
<accession>A0A1G9RUP9</accession>
<evidence type="ECO:0000256" key="2">
    <source>
        <dbReference type="SAM" id="Phobius"/>
    </source>
</evidence>
<evidence type="ECO:0008006" key="5">
    <source>
        <dbReference type="Google" id="ProtNLM"/>
    </source>
</evidence>
<feature type="transmembrane region" description="Helical" evidence="2">
    <location>
        <begin position="42"/>
        <end position="62"/>
    </location>
</feature>
<protein>
    <recommendedName>
        <fullName evidence="5">SAF domain-containing protein</fullName>
    </recommendedName>
</protein>
<evidence type="ECO:0000313" key="4">
    <source>
        <dbReference type="Proteomes" id="UP000199682"/>
    </source>
</evidence>
<organism evidence="3 4">
    <name type="scientific">Lentzea albidocapillata subsp. violacea</name>
    <dbReference type="NCBI Taxonomy" id="128104"/>
    <lineage>
        <taxon>Bacteria</taxon>
        <taxon>Bacillati</taxon>
        <taxon>Actinomycetota</taxon>
        <taxon>Actinomycetes</taxon>
        <taxon>Pseudonocardiales</taxon>
        <taxon>Pseudonocardiaceae</taxon>
        <taxon>Lentzea</taxon>
    </lineage>
</organism>